<dbReference type="InterPro" id="IPR002781">
    <property type="entry name" value="TM_pro_TauE-like"/>
</dbReference>
<dbReference type="GO" id="GO:0005886">
    <property type="term" value="C:plasma membrane"/>
    <property type="evidence" value="ECO:0007669"/>
    <property type="project" value="UniProtKB-SubCell"/>
</dbReference>
<sequence length="238" mass="26564">MDLTIILIVALFSIVQSVFGMGLLVFGTPTLLLMGYPFSDVLSILLPPSLTISTIQVLRQGKQQKHFAFSLIKFCLPVLIISLAWTLFSKQKLNLHYIIAAILIFTAISRFSVRVSNALRQFIERNSRKYMATMGFVHGMTNMGGSLLSTYAVTQHQLKKEVLGCIVTGYLLFGIVQLGTLQYANAFNISLTTPVTCLVAGSVFMLIGNRLYSWLNESFYHGVFTLFMLVYAALLIFH</sequence>
<organism evidence="7">
    <name type="scientific">Acerihabitans sp. KWT182</name>
    <dbReference type="NCBI Taxonomy" id="3157919"/>
    <lineage>
        <taxon>Bacteria</taxon>
        <taxon>Pseudomonadati</taxon>
        <taxon>Pseudomonadota</taxon>
        <taxon>Gammaproteobacteria</taxon>
        <taxon>Enterobacterales</taxon>
        <taxon>Pectobacteriaceae</taxon>
        <taxon>Acerihabitans</taxon>
    </lineage>
</organism>
<reference evidence="7" key="1">
    <citation type="submission" date="2024-06" db="EMBL/GenBank/DDBJ databases">
        <authorList>
            <person name="Coelho C."/>
            <person name="Bento M."/>
            <person name="Garcia E."/>
            <person name="Camelo A."/>
            <person name="Brandao I."/>
            <person name="Espirito Santo C."/>
            <person name="Trovao J."/>
            <person name="Verissimo A."/>
            <person name="Costa J."/>
            <person name="Tiago I."/>
        </authorList>
    </citation>
    <scope>NUCLEOTIDE SEQUENCE</scope>
    <source>
        <strain evidence="7">KWT182</strain>
    </source>
</reference>
<evidence type="ECO:0000256" key="3">
    <source>
        <dbReference type="ARBA" id="ARBA00022692"/>
    </source>
</evidence>
<evidence type="ECO:0000256" key="6">
    <source>
        <dbReference type="RuleBase" id="RU363041"/>
    </source>
</evidence>
<dbReference type="AlphaFoldDB" id="A0AAU7Q7H2"/>
<keyword evidence="5 6" id="KW-0472">Membrane</keyword>
<evidence type="ECO:0000256" key="2">
    <source>
        <dbReference type="ARBA" id="ARBA00009142"/>
    </source>
</evidence>
<feature type="transmembrane region" description="Helical" evidence="6">
    <location>
        <begin position="219"/>
        <end position="237"/>
    </location>
</feature>
<comment type="subcellular location">
    <subcellularLocation>
        <location evidence="6">Cell membrane</location>
        <topology evidence="6">Multi-pass membrane protein</topology>
    </subcellularLocation>
    <subcellularLocation>
        <location evidence="1">Membrane</location>
        <topology evidence="1">Multi-pass membrane protein</topology>
    </subcellularLocation>
</comment>
<feature type="transmembrane region" description="Helical" evidence="6">
    <location>
        <begin position="94"/>
        <end position="113"/>
    </location>
</feature>
<evidence type="ECO:0000256" key="1">
    <source>
        <dbReference type="ARBA" id="ARBA00004141"/>
    </source>
</evidence>
<feature type="transmembrane region" description="Helical" evidence="6">
    <location>
        <begin position="160"/>
        <end position="179"/>
    </location>
</feature>
<name>A0AAU7Q7H2_9GAMM</name>
<feature type="transmembrane region" description="Helical" evidence="6">
    <location>
        <begin position="67"/>
        <end position="88"/>
    </location>
</feature>
<dbReference type="Pfam" id="PF01925">
    <property type="entry name" value="TauE"/>
    <property type="match status" value="1"/>
</dbReference>
<evidence type="ECO:0000256" key="4">
    <source>
        <dbReference type="ARBA" id="ARBA00022989"/>
    </source>
</evidence>
<feature type="transmembrane region" description="Helical" evidence="6">
    <location>
        <begin position="134"/>
        <end position="154"/>
    </location>
</feature>
<keyword evidence="6" id="KW-1003">Cell membrane</keyword>
<feature type="transmembrane region" description="Helical" evidence="6">
    <location>
        <begin position="36"/>
        <end position="55"/>
    </location>
</feature>
<feature type="transmembrane region" description="Helical" evidence="6">
    <location>
        <begin position="186"/>
        <end position="207"/>
    </location>
</feature>
<evidence type="ECO:0000313" key="7">
    <source>
        <dbReference type="EMBL" id="XBS69140.1"/>
    </source>
</evidence>
<protein>
    <recommendedName>
        <fullName evidence="6">Probable membrane transporter protein</fullName>
    </recommendedName>
</protein>
<evidence type="ECO:0000256" key="5">
    <source>
        <dbReference type="ARBA" id="ARBA00023136"/>
    </source>
</evidence>
<keyword evidence="3 6" id="KW-0812">Transmembrane</keyword>
<comment type="similarity">
    <text evidence="2 6">Belongs to the 4-toluene sulfonate uptake permease (TSUP) (TC 2.A.102) family.</text>
</comment>
<accession>A0AAU7Q7H2</accession>
<proteinExistence type="inferred from homology"/>
<dbReference type="EMBL" id="CP157947">
    <property type="protein sequence ID" value="XBS69140.1"/>
    <property type="molecule type" value="Genomic_DNA"/>
</dbReference>
<keyword evidence="4 6" id="KW-1133">Transmembrane helix</keyword>
<gene>
    <name evidence="7" type="ORF">ABK905_22130</name>
</gene>